<feature type="domain" description="HpaB/PvcC/4-BUDH N-terminal" evidence="5">
    <location>
        <begin position="23"/>
        <end position="285"/>
    </location>
</feature>
<dbReference type="GO" id="GO:0016627">
    <property type="term" value="F:oxidoreductase activity, acting on the CH-CH group of donors"/>
    <property type="evidence" value="ECO:0007669"/>
    <property type="project" value="InterPro"/>
</dbReference>
<dbReference type="SUPFAM" id="SSF56645">
    <property type="entry name" value="Acyl-CoA dehydrogenase NM domain-like"/>
    <property type="match status" value="1"/>
</dbReference>
<dbReference type="PANTHER" id="PTHR36117">
    <property type="entry name" value="4-HYDROXYPHENYLACETATE 3-MONOOXYGENASE-RELATED"/>
    <property type="match status" value="1"/>
</dbReference>
<feature type="domain" description="HpaB/PvcC/4-BUDH C-terminal" evidence="4">
    <location>
        <begin position="307"/>
        <end position="488"/>
    </location>
</feature>
<dbReference type="Proteomes" id="UP000191905">
    <property type="component" value="Unassembled WGS sequence"/>
</dbReference>
<dbReference type="EMBL" id="MDET01000039">
    <property type="protein sequence ID" value="OQM74111.1"/>
    <property type="molecule type" value="Genomic_DNA"/>
</dbReference>
<dbReference type="InterPro" id="IPR009100">
    <property type="entry name" value="AcylCoA_DH/oxidase_NM_dom_sf"/>
</dbReference>
<dbReference type="Gene3D" id="1.10.3140.10">
    <property type="entry name" value="4-hydroxybutyryl-coa dehydratase, domain 1"/>
    <property type="match status" value="1"/>
</dbReference>
<evidence type="ECO:0000313" key="7">
    <source>
        <dbReference type="Proteomes" id="UP000191905"/>
    </source>
</evidence>
<dbReference type="SUPFAM" id="SSF47203">
    <property type="entry name" value="Acyl-CoA dehydrogenase C-terminal domain-like"/>
    <property type="match status" value="1"/>
</dbReference>
<keyword evidence="1" id="KW-0285">Flavoprotein</keyword>
<dbReference type="Gene3D" id="1.20.140.10">
    <property type="entry name" value="Butyryl-CoA Dehydrogenase, subunit A, domain 3"/>
    <property type="match status" value="1"/>
</dbReference>
<dbReference type="InterPro" id="IPR004925">
    <property type="entry name" value="HpaB/PvcC/4-BUDH"/>
</dbReference>
<evidence type="ECO:0000256" key="1">
    <source>
        <dbReference type="ARBA" id="ARBA00022630"/>
    </source>
</evidence>
<dbReference type="Gene3D" id="2.40.110.10">
    <property type="entry name" value="Butyryl-CoA Dehydrogenase, subunit A, domain 2"/>
    <property type="match status" value="1"/>
</dbReference>
<keyword evidence="7" id="KW-1185">Reference proteome</keyword>
<dbReference type="Pfam" id="PF03241">
    <property type="entry name" value="HpaB"/>
    <property type="match status" value="1"/>
</dbReference>
<keyword evidence="3" id="KW-0560">Oxidoreductase</keyword>
<dbReference type="InterPro" id="IPR036250">
    <property type="entry name" value="AcylCo_DH-like_C"/>
</dbReference>
<gene>
    <name evidence="6" type="ORF">BFN67_22660</name>
</gene>
<sequence>MTSDFVVSKPLAANSVEPNLRSGREYKESLRDARSVILKGKEVEDVTAEPTLMRGIETISAYYDAQFHPETRDDLTSVDPKTGQRFSNAWLVPYNKEDLYAHERTIRVSTAQTFGVFGRPPDYGSTKAISFVAWNHLISQGDPDALARIENFLEVGRRNNLLSADIVVDVQANRKLAANEMKGRLRVIEERSDGVVLSGAKAGNSAFAQGNIGTISMPPPAQNLPEECMIWAAVPANAKGLTLLLREPLTSGREDEDDHPLDSLGEEADGILVFDRVFIPSEYVFSYKNPVTSNIYNTLGQFAFWKIATRLSYRAEIFAGAAQMIVNALGTDHIPAVRAMVAEVIQYAAILRGMMVAAVEQAKPTESGVMLPNHTFVTAGRLHAIEHYPRIMQTLRELSGQGLISRVPRETWERPDVKALLDEYLPGHAVSAWEKNKLFNLIWDMSCGPHAMRVALFENINATPAPALREELYRSYDRSSGITAIKKRLGID</sequence>
<proteinExistence type="predicted"/>
<dbReference type="InterPro" id="IPR024719">
    <property type="entry name" value="HpaB/PvcC/4-BUDH_C"/>
</dbReference>
<evidence type="ECO:0000259" key="5">
    <source>
        <dbReference type="Pfam" id="PF11794"/>
    </source>
</evidence>
<dbReference type="AlphaFoldDB" id="A0A1V8RLM8"/>
<protein>
    <recommendedName>
        <fullName evidence="8">4-hydroxyphenylacetate 3-hydroxylase</fullName>
    </recommendedName>
</protein>
<accession>A0A1V8RLM8</accession>
<evidence type="ECO:0000256" key="3">
    <source>
        <dbReference type="ARBA" id="ARBA00023002"/>
    </source>
</evidence>
<dbReference type="Pfam" id="PF11794">
    <property type="entry name" value="HpaB_N"/>
    <property type="match status" value="1"/>
</dbReference>
<keyword evidence="2" id="KW-0274">FAD</keyword>
<reference evidence="6 7" key="1">
    <citation type="journal article" date="2016" name="Int. J. Syst. Evol. Microbiol.">
        <title>Pseudaminobacter manganicus sp. nov., isolated from sludge of a manganese mine.</title>
        <authorList>
            <person name="Li J."/>
            <person name="Huang J."/>
            <person name="Liao S."/>
            <person name="Wang G."/>
        </authorList>
    </citation>
    <scope>NUCLEOTIDE SEQUENCE [LARGE SCALE GENOMIC DNA]</scope>
    <source>
        <strain evidence="6 7">JH-7</strain>
    </source>
</reference>
<evidence type="ECO:0000259" key="4">
    <source>
        <dbReference type="Pfam" id="PF03241"/>
    </source>
</evidence>
<name>A0A1V8RLM8_9HYPH</name>
<dbReference type="STRING" id="1873176.BFN67_22660"/>
<evidence type="ECO:0000256" key="2">
    <source>
        <dbReference type="ARBA" id="ARBA00022827"/>
    </source>
</evidence>
<dbReference type="PANTHER" id="PTHR36117:SF3">
    <property type="entry name" value="4-HYDROXYPHENYLACETATE 3-MONOOXYGENASE-RELATED"/>
    <property type="match status" value="1"/>
</dbReference>
<evidence type="ECO:0000313" key="6">
    <source>
        <dbReference type="EMBL" id="OQM74111.1"/>
    </source>
</evidence>
<evidence type="ECO:0008006" key="8">
    <source>
        <dbReference type="Google" id="ProtNLM"/>
    </source>
</evidence>
<comment type="caution">
    <text evidence="6">The sequence shown here is derived from an EMBL/GenBank/DDBJ whole genome shotgun (WGS) entry which is preliminary data.</text>
</comment>
<dbReference type="InterPro" id="IPR024674">
    <property type="entry name" value="HpaB/PvcC/4-BUDH_N"/>
</dbReference>
<dbReference type="InterPro" id="IPR046373">
    <property type="entry name" value="Acyl-CoA_Oxase/DH_mid-dom_sf"/>
</dbReference>
<organism evidence="6 7">
    <name type="scientific">Manganibacter manganicus</name>
    <dbReference type="NCBI Taxonomy" id="1873176"/>
    <lineage>
        <taxon>Bacteria</taxon>
        <taxon>Pseudomonadati</taxon>
        <taxon>Pseudomonadota</taxon>
        <taxon>Alphaproteobacteria</taxon>
        <taxon>Hyphomicrobiales</taxon>
        <taxon>Phyllobacteriaceae</taxon>
        <taxon>Manganibacter</taxon>
    </lineage>
</organism>